<name>A0A918BGI4_9ACTN</name>
<feature type="compositionally biased region" description="Gly residues" evidence="3">
    <location>
        <begin position="171"/>
        <end position="183"/>
    </location>
</feature>
<dbReference type="Proteomes" id="UP000620156">
    <property type="component" value="Unassembled WGS sequence"/>
</dbReference>
<dbReference type="InterPro" id="IPR044068">
    <property type="entry name" value="CB"/>
</dbReference>
<gene>
    <name evidence="5" type="ORF">GCM10010145_38970</name>
</gene>
<evidence type="ECO:0000313" key="6">
    <source>
        <dbReference type="Proteomes" id="UP000620156"/>
    </source>
</evidence>
<comment type="caution">
    <text evidence="5">The sequence shown here is derived from an EMBL/GenBank/DDBJ whole genome shotgun (WGS) entry which is preliminary data.</text>
</comment>
<dbReference type="EMBL" id="BMQK01000008">
    <property type="protein sequence ID" value="GGQ65284.1"/>
    <property type="molecule type" value="Genomic_DNA"/>
</dbReference>
<evidence type="ECO:0000256" key="3">
    <source>
        <dbReference type="SAM" id="MobiDB-lite"/>
    </source>
</evidence>
<sequence>MVMSKGVTWTVLGEDYHVAEPAEQYLEHLRSRDCSPNTLKSYARGLALWWTFLERRAQSWDAIGVTELAMFVGKLRRGSVAEDVAPLHDGTKAADATVASRARAVMGFYRYHAARGVEVAGRLYETVKARPGRYLPFLEHVARRTGRRSGVVRMCTDGAGAAARPDVSAPRGGGDLGRGGRGLVGRAAVSPAVDPAGGDRAAARRGSGPVAP</sequence>
<evidence type="ECO:0000259" key="4">
    <source>
        <dbReference type="PROSITE" id="PS51900"/>
    </source>
</evidence>
<dbReference type="AlphaFoldDB" id="A0A918BGI4"/>
<evidence type="ECO:0000313" key="5">
    <source>
        <dbReference type="EMBL" id="GGQ65284.1"/>
    </source>
</evidence>
<protein>
    <recommendedName>
        <fullName evidence="4">Core-binding (CB) domain-containing protein</fullName>
    </recommendedName>
</protein>
<feature type="domain" description="Core-binding (CB)" evidence="4">
    <location>
        <begin position="16"/>
        <end position="113"/>
    </location>
</feature>
<proteinExistence type="predicted"/>
<evidence type="ECO:0000256" key="2">
    <source>
        <dbReference type="PROSITE-ProRule" id="PRU01248"/>
    </source>
</evidence>
<organism evidence="5 6">
    <name type="scientific">Streptomyces ruber</name>
    <dbReference type="NCBI Taxonomy" id="83378"/>
    <lineage>
        <taxon>Bacteria</taxon>
        <taxon>Bacillati</taxon>
        <taxon>Actinomycetota</taxon>
        <taxon>Actinomycetes</taxon>
        <taxon>Kitasatosporales</taxon>
        <taxon>Streptomycetaceae</taxon>
        <taxon>Streptomyces</taxon>
    </lineage>
</organism>
<keyword evidence="6" id="KW-1185">Reference proteome</keyword>
<accession>A0A918BGI4</accession>
<dbReference type="InterPro" id="IPR004107">
    <property type="entry name" value="Integrase_SAM-like_N"/>
</dbReference>
<reference evidence="5" key="2">
    <citation type="submission" date="2020-09" db="EMBL/GenBank/DDBJ databases">
        <authorList>
            <person name="Sun Q."/>
            <person name="Ohkuma M."/>
        </authorList>
    </citation>
    <scope>NUCLEOTIDE SEQUENCE</scope>
    <source>
        <strain evidence="5">JCM 3131</strain>
    </source>
</reference>
<reference evidence="5" key="1">
    <citation type="journal article" date="2014" name="Int. J. Syst. Evol. Microbiol.">
        <title>Complete genome sequence of Corynebacterium casei LMG S-19264T (=DSM 44701T), isolated from a smear-ripened cheese.</title>
        <authorList>
            <consortium name="US DOE Joint Genome Institute (JGI-PGF)"/>
            <person name="Walter F."/>
            <person name="Albersmeier A."/>
            <person name="Kalinowski J."/>
            <person name="Ruckert C."/>
        </authorList>
    </citation>
    <scope>NUCLEOTIDE SEQUENCE</scope>
    <source>
        <strain evidence="5">JCM 3131</strain>
    </source>
</reference>
<dbReference type="PROSITE" id="PS51900">
    <property type="entry name" value="CB"/>
    <property type="match status" value="1"/>
</dbReference>
<keyword evidence="1 2" id="KW-0238">DNA-binding</keyword>
<feature type="compositionally biased region" description="Low complexity" evidence="3">
    <location>
        <begin position="196"/>
        <end position="212"/>
    </location>
</feature>
<dbReference type="Gene3D" id="1.10.150.130">
    <property type="match status" value="1"/>
</dbReference>
<dbReference type="GO" id="GO:0003677">
    <property type="term" value="F:DNA binding"/>
    <property type="evidence" value="ECO:0007669"/>
    <property type="project" value="UniProtKB-UniRule"/>
</dbReference>
<dbReference type="GO" id="GO:0015074">
    <property type="term" value="P:DNA integration"/>
    <property type="evidence" value="ECO:0007669"/>
    <property type="project" value="InterPro"/>
</dbReference>
<dbReference type="InterPro" id="IPR010998">
    <property type="entry name" value="Integrase_recombinase_N"/>
</dbReference>
<feature type="region of interest" description="Disordered" evidence="3">
    <location>
        <begin position="161"/>
        <end position="212"/>
    </location>
</feature>
<evidence type="ECO:0000256" key="1">
    <source>
        <dbReference type="ARBA" id="ARBA00023125"/>
    </source>
</evidence>
<dbReference type="Pfam" id="PF02899">
    <property type="entry name" value="Phage_int_SAM_1"/>
    <property type="match status" value="1"/>
</dbReference>